<dbReference type="PANTHER" id="PTHR31589:SF235">
    <property type="entry name" value="PROTEIN, PUTATIVE (DUF239)-RELATED"/>
    <property type="match status" value="1"/>
</dbReference>
<dbReference type="InterPro" id="IPR004314">
    <property type="entry name" value="Neprosin"/>
</dbReference>
<protein>
    <recommendedName>
        <fullName evidence="2">Neprosin PEP catalytic domain-containing protein</fullName>
    </recommendedName>
</protein>
<sequence length="380" mass="42256">MESIKLLVLTIFLSLLSTTMSQSSDADLDMQLQLDMFQKTHDRFDCVDIHKQDAFDNPLLKDHSIQMEPSSDIIPKEELSTLTTNNAEPPLTKLQCPEGTVPIRKNPKKDSLQSDSLSLLSGINSKIQDEKELVEHVAALSMKKRNTGVNGVLNVWEPEVVADQFSSAFIFVASQDGPVNNMIVAGWAVNTYDYPATQNYTALYAYWTRDSGKTTGCVDTICQGFVQVNRDISLGMRLQDTSKYDVMRQYSIPLSIKQDGVSKNWWLFYKTEAIGYYPKELFTTLAKEATHGGWGGQVDSPPNVPAPAMGSGIFPGGNGQVCYIEKMMLFDNKHAPVYPHISKLQEHNTNSQCFEIIYAGNKGLHDGHYLLLGGRPGCRG</sequence>
<dbReference type="EMBL" id="JBDFQZ010000006">
    <property type="protein sequence ID" value="KAK9716597.1"/>
    <property type="molecule type" value="Genomic_DNA"/>
</dbReference>
<dbReference type="AlphaFoldDB" id="A0AAW1KF43"/>
<keyword evidence="4" id="KW-1185">Reference proteome</keyword>
<comment type="caution">
    <text evidence="3">The sequence shown here is derived from an EMBL/GenBank/DDBJ whole genome shotgun (WGS) entry which is preliminary data.</text>
</comment>
<evidence type="ECO:0000313" key="4">
    <source>
        <dbReference type="Proteomes" id="UP001443914"/>
    </source>
</evidence>
<reference evidence="3" key="1">
    <citation type="submission" date="2024-03" db="EMBL/GenBank/DDBJ databases">
        <title>WGS assembly of Saponaria officinalis var. Norfolk2.</title>
        <authorList>
            <person name="Jenkins J."/>
            <person name="Shu S."/>
            <person name="Grimwood J."/>
            <person name="Barry K."/>
            <person name="Goodstein D."/>
            <person name="Schmutz J."/>
            <person name="Leebens-Mack J."/>
            <person name="Osbourn A."/>
        </authorList>
    </citation>
    <scope>NUCLEOTIDE SEQUENCE [LARGE SCALE GENOMIC DNA]</scope>
    <source>
        <strain evidence="3">JIC</strain>
    </source>
</reference>
<evidence type="ECO:0000256" key="1">
    <source>
        <dbReference type="SAM" id="SignalP"/>
    </source>
</evidence>
<evidence type="ECO:0000313" key="3">
    <source>
        <dbReference type="EMBL" id="KAK9716597.1"/>
    </source>
</evidence>
<dbReference type="InterPro" id="IPR025521">
    <property type="entry name" value="Neprosin_propep"/>
</dbReference>
<gene>
    <name evidence="3" type="ORF">RND81_06G244500</name>
</gene>
<evidence type="ECO:0000259" key="2">
    <source>
        <dbReference type="PROSITE" id="PS52045"/>
    </source>
</evidence>
<dbReference type="Proteomes" id="UP001443914">
    <property type="component" value="Unassembled WGS sequence"/>
</dbReference>
<dbReference type="Pfam" id="PF03080">
    <property type="entry name" value="Neprosin"/>
    <property type="match status" value="1"/>
</dbReference>
<feature type="signal peptide" evidence="1">
    <location>
        <begin position="1"/>
        <end position="21"/>
    </location>
</feature>
<dbReference type="PROSITE" id="PS52045">
    <property type="entry name" value="NEPROSIN_PEP_CD"/>
    <property type="match status" value="1"/>
</dbReference>
<dbReference type="Gene3D" id="3.90.1320.10">
    <property type="entry name" value="Outer-capsid protein sigma 3, large lobe"/>
    <property type="match status" value="1"/>
</dbReference>
<feature type="domain" description="Neprosin PEP catalytic" evidence="2">
    <location>
        <begin position="127"/>
        <end position="379"/>
    </location>
</feature>
<dbReference type="PANTHER" id="PTHR31589">
    <property type="entry name" value="PROTEIN, PUTATIVE (DUF239)-RELATED-RELATED"/>
    <property type="match status" value="1"/>
</dbReference>
<organism evidence="3 4">
    <name type="scientific">Saponaria officinalis</name>
    <name type="common">Common soapwort</name>
    <name type="synonym">Lychnis saponaria</name>
    <dbReference type="NCBI Taxonomy" id="3572"/>
    <lineage>
        <taxon>Eukaryota</taxon>
        <taxon>Viridiplantae</taxon>
        <taxon>Streptophyta</taxon>
        <taxon>Embryophyta</taxon>
        <taxon>Tracheophyta</taxon>
        <taxon>Spermatophyta</taxon>
        <taxon>Magnoliopsida</taxon>
        <taxon>eudicotyledons</taxon>
        <taxon>Gunneridae</taxon>
        <taxon>Pentapetalae</taxon>
        <taxon>Caryophyllales</taxon>
        <taxon>Caryophyllaceae</taxon>
        <taxon>Caryophylleae</taxon>
        <taxon>Saponaria</taxon>
    </lineage>
</organism>
<dbReference type="InterPro" id="IPR053168">
    <property type="entry name" value="Glutamic_endopeptidase"/>
</dbReference>
<name>A0AAW1KF43_SAPOF</name>
<keyword evidence="1" id="KW-0732">Signal</keyword>
<feature type="chain" id="PRO_5043855950" description="Neprosin PEP catalytic domain-containing protein" evidence="1">
    <location>
        <begin position="22"/>
        <end position="380"/>
    </location>
</feature>
<dbReference type="Pfam" id="PF14365">
    <property type="entry name" value="Neprosin_AP"/>
    <property type="match status" value="1"/>
</dbReference>
<accession>A0AAW1KF43</accession>
<proteinExistence type="predicted"/>